<sequence>MKEKTKKRFALSALVLSAMLVLPTGAFAWKSDSTSGKVGDLTTYGSTTISSDSASAYTSASDQAFQKVSLTYEYGWGDISDVYYAYGSDNGYKTSVSANAKATKRNPTSLKAYSSHFVASGQASWSDNTSVSY</sequence>
<dbReference type="GeneID" id="94488128"/>
<gene>
    <name evidence="2" type="ORF">M5X12_12835</name>
</gene>
<proteinExistence type="predicted"/>
<accession>A0ABT4GXL2</accession>
<evidence type="ECO:0000256" key="1">
    <source>
        <dbReference type="SAM" id="SignalP"/>
    </source>
</evidence>
<dbReference type="RefSeq" id="WP_005544265.1">
    <property type="nucleotide sequence ID" value="NZ_JAMDLX010000011.1"/>
</dbReference>
<evidence type="ECO:0000313" key="3">
    <source>
        <dbReference type="Proteomes" id="UP001527181"/>
    </source>
</evidence>
<feature type="signal peptide" evidence="1">
    <location>
        <begin position="1"/>
        <end position="28"/>
    </location>
</feature>
<reference evidence="2 3" key="1">
    <citation type="submission" date="2022-05" db="EMBL/GenBank/DDBJ databases">
        <title>Genome Sequencing of Bee-Associated Microbes.</title>
        <authorList>
            <person name="Dunlap C."/>
        </authorList>
    </citation>
    <scope>NUCLEOTIDE SEQUENCE [LARGE SCALE GENOMIC DNA]</scope>
    <source>
        <strain evidence="2 3">NRRL B-04010</strain>
    </source>
</reference>
<feature type="chain" id="PRO_5047019422" evidence="1">
    <location>
        <begin position="29"/>
        <end position="133"/>
    </location>
</feature>
<protein>
    <submittedName>
        <fullName evidence="2">Uncharacterized protein</fullName>
    </submittedName>
</protein>
<keyword evidence="3" id="KW-1185">Reference proteome</keyword>
<dbReference type="Proteomes" id="UP001527181">
    <property type="component" value="Unassembled WGS sequence"/>
</dbReference>
<keyword evidence="1" id="KW-0732">Signal</keyword>
<evidence type="ECO:0000313" key="2">
    <source>
        <dbReference type="EMBL" id="MCY9761462.1"/>
    </source>
</evidence>
<name>A0ABT4GXL2_PAEAL</name>
<dbReference type="EMBL" id="JAMDNP010000022">
    <property type="protein sequence ID" value="MCY9761462.1"/>
    <property type="molecule type" value="Genomic_DNA"/>
</dbReference>
<comment type="caution">
    <text evidence="2">The sequence shown here is derived from an EMBL/GenBank/DDBJ whole genome shotgun (WGS) entry which is preliminary data.</text>
</comment>
<organism evidence="2 3">
    <name type="scientific">Paenibacillus alvei</name>
    <name type="common">Bacillus alvei</name>
    <dbReference type="NCBI Taxonomy" id="44250"/>
    <lineage>
        <taxon>Bacteria</taxon>
        <taxon>Bacillati</taxon>
        <taxon>Bacillota</taxon>
        <taxon>Bacilli</taxon>
        <taxon>Bacillales</taxon>
        <taxon>Paenibacillaceae</taxon>
        <taxon>Paenibacillus</taxon>
    </lineage>
</organism>